<feature type="transmembrane region" description="Helical" evidence="6">
    <location>
        <begin position="357"/>
        <end position="375"/>
    </location>
</feature>
<dbReference type="RefSeq" id="WP_125578141.1">
    <property type="nucleotide sequence ID" value="NZ_JBHTOF010000096.1"/>
</dbReference>
<keyword evidence="2" id="KW-1003">Cell membrane</keyword>
<accession>A0ABW4DQL4</accession>
<dbReference type="Pfam" id="PF01943">
    <property type="entry name" value="Polysacc_synt"/>
    <property type="match status" value="1"/>
</dbReference>
<evidence type="ECO:0000256" key="3">
    <source>
        <dbReference type="ARBA" id="ARBA00022692"/>
    </source>
</evidence>
<comment type="subcellular location">
    <subcellularLocation>
        <location evidence="1">Cell membrane</location>
        <topology evidence="1">Multi-pass membrane protein</topology>
    </subcellularLocation>
</comment>
<keyword evidence="8" id="KW-1185">Reference proteome</keyword>
<proteinExistence type="predicted"/>
<evidence type="ECO:0000313" key="7">
    <source>
        <dbReference type="EMBL" id="MFD1466123.1"/>
    </source>
</evidence>
<evidence type="ECO:0000256" key="4">
    <source>
        <dbReference type="ARBA" id="ARBA00022989"/>
    </source>
</evidence>
<keyword evidence="5 6" id="KW-0472">Membrane</keyword>
<dbReference type="PANTHER" id="PTHR30250">
    <property type="entry name" value="PST FAMILY PREDICTED COLANIC ACID TRANSPORTER"/>
    <property type="match status" value="1"/>
</dbReference>
<feature type="transmembrane region" description="Helical" evidence="6">
    <location>
        <begin position="163"/>
        <end position="183"/>
    </location>
</feature>
<gene>
    <name evidence="7" type="ORF">ACFQ4L_08625</name>
</gene>
<evidence type="ECO:0000256" key="6">
    <source>
        <dbReference type="SAM" id="Phobius"/>
    </source>
</evidence>
<feature type="transmembrane region" description="Helical" evidence="6">
    <location>
        <begin position="111"/>
        <end position="132"/>
    </location>
</feature>
<dbReference type="PANTHER" id="PTHR30250:SF11">
    <property type="entry name" value="O-ANTIGEN TRANSPORTER-RELATED"/>
    <property type="match status" value="1"/>
</dbReference>
<feature type="transmembrane region" description="Helical" evidence="6">
    <location>
        <begin position="288"/>
        <end position="312"/>
    </location>
</feature>
<feature type="transmembrane region" description="Helical" evidence="6">
    <location>
        <begin position="415"/>
        <end position="434"/>
    </location>
</feature>
<feature type="transmembrane region" description="Helical" evidence="6">
    <location>
        <begin position="324"/>
        <end position="345"/>
    </location>
</feature>
<feature type="transmembrane region" description="Helical" evidence="6">
    <location>
        <begin position="440"/>
        <end position="458"/>
    </location>
</feature>
<name>A0ABW4DQL4_9LACO</name>
<feature type="transmembrane region" description="Helical" evidence="6">
    <location>
        <begin position="82"/>
        <end position="105"/>
    </location>
</feature>
<comment type="caution">
    <text evidence="7">The sequence shown here is derived from an EMBL/GenBank/DDBJ whole genome shotgun (WGS) entry which is preliminary data.</text>
</comment>
<evidence type="ECO:0000256" key="2">
    <source>
        <dbReference type="ARBA" id="ARBA00022475"/>
    </source>
</evidence>
<organism evidence="7 8">
    <name type="scientific">Lapidilactobacillus mulanensis</name>
    <dbReference type="NCBI Taxonomy" id="2485999"/>
    <lineage>
        <taxon>Bacteria</taxon>
        <taxon>Bacillati</taxon>
        <taxon>Bacillota</taxon>
        <taxon>Bacilli</taxon>
        <taxon>Lactobacillales</taxon>
        <taxon>Lactobacillaceae</taxon>
        <taxon>Lapidilactobacillus</taxon>
    </lineage>
</organism>
<evidence type="ECO:0000256" key="5">
    <source>
        <dbReference type="ARBA" id="ARBA00023136"/>
    </source>
</evidence>
<feature type="transmembrane region" description="Helical" evidence="6">
    <location>
        <begin position="139"/>
        <end position="157"/>
    </location>
</feature>
<keyword evidence="3 6" id="KW-0812">Transmembrane</keyword>
<evidence type="ECO:0000313" key="8">
    <source>
        <dbReference type="Proteomes" id="UP001597244"/>
    </source>
</evidence>
<dbReference type="Proteomes" id="UP001597244">
    <property type="component" value="Unassembled WGS sequence"/>
</dbReference>
<sequence>MKKIRVNLVYNAMYQFLLVALPILTIPYLSRVLGPKPLGINGYVGSIVAFAGNFMLLGLNQFGVRTIAQAKADEISSKFRDLWIVQIATGALIVLIYMLATSIFLPYKIYFYLNIPYLIGYGLDISWAYIGLGNVKKVVLRNSIVKILSVLLIFTLVHNPHDLWKYVTINSVGMLLANFVFIIDLKSIGIKLKEINWREVNKRYLRPLIVLAVPVVAAQLYTNIDSTIVGTFSGVTQLAYYDQSQKIARIILAILTSVSTVIMPKMAQLDQRGSQSKLFSLFKTSADYTLLLSLLFSLILMVNTESFIPFFFGEAFTKMNFNMFFVSLIIIFIAYGGVFSTQLALSKGLYKEYTIPYVVGAVFSIVANLIVVPQFKADGGTVVIVTTEFIVCVLRIFLVRHAVDLKLLFKEHIKYVLVFLILLFAMRFVHIGAVGSFANLAITSIITGVLFILLLIVFRTRILSDFKRIFIKTAK</sequence>
<evidence type="ECO:0000256" key="1">
    <source>
        <dbReference type="ARBA" id="ARBA00004651"/>
    </source>
</evidence>
<dbReference type="InterPro" id="IPR002797">
    <property type="entry name" value="Polysacc_synth"/>
</dbReference>
<feature type="transmembrane region" description="Helical" evidence="6">
    <location>
        <begin position="12"/>
        <end position="30"/>
    </location>
</feature>
<feature type="transmembrane region" description="Helical" evidence="6">
    <location>
        <begin position="247"/>
        <end position="267"/>
    </location>
</feature>
<feature type="transmembrane region" description="Helical" evidence="6">
    <location>
        <begin position="204"/>
        <end position="222"/>
    </location>
</feature>
<feature type="transmembrane region" description="Helical" evidence="6">
    <location>
        <begin position="42"/>
        <end position="62"/>
    </location>
</feature>
<dbReference type="InterPro" id="IPR050833">
    <property type="entry name" value="Poly_Biosynth_Transport"/>
</dbReference>
<dbReference type="EMBL" id="JBHTOF010000096">
    <property type="protein sequence ID" value="MFD1466123.1"/>
    <property type="molecule type" value="Genomic_DNA"/>
</dbReference>
<reference evidence="8" key="1">
    <citation type="journal article" date="2019" name="Int. J. Syst. Evol. Microbiol.">
        <title>The Global Catalogue of Microorganisms (GCM) 10K type strain sequencing project: providing services to taxonomists for standard genome sequencing and annotation.</title>
        <authorList>
            <consortium name="The Broad Institute Genomics Platform"/>
            <consortium name="The Broad Institute Genome Sequencing Center for Infectious Disease"/>
            <person name="Wu L."/>
            <person name="Ma J."/>
        </authorList>
    </citation>
    <scope>NUCLEOTIDE SEQUENCE [LARGE SCALE GENOMIC DNA]</scope>
    <source>
        <strain evidence="8">CCM 8951</strain>
    </source>
</reference>
<keyword evidence="4 6" id="KW-1133">Transmembrane helix</keyword>
<protein>
    <submittedName>
        <fullName evidence="7">Oligosaccharide flippase family protein</fullName>
    </submittedName>
</protein>
<feature type="transmembrane region" description="Helical" evidence="6">
    <location>
        <begin position="381"/>
        <end position="403"/>
    </location>
</feature>